<evidence type="ECO:0000256" key="2">
    <source>
        <dbReference type="SAM" id="SignalP"/>
    </source>
</evidence>
<dbReference type="AlphaFoldDB" id="A0A7Y9IWM7"/>
<keyword evidence="2" id="KW-0732">Signal</keyword>
<protein>
    <submittedName>
        <fullName evidence="3">Tripartite-type tricarboxylate transporter receptor subunit TctC</fullName>
    </submittedName>
</protein>
<name>A0A7Y9IWM7_9BURK</name>
<dbReference type="PANTHER" id="PTHR42928:SF5">
    <property type="entry name" value="BLR1237 PROTEIN"/>
    <property type="match status" value="1"/>
</dbReference>
<feature type="chain" id="PRO_5030553698" evidence="2">
    <location>
        <begin position="22"/>
        <end position="322"/>
    </location>
</feature>
<dbReference type="Pfam" id="PF03401">
    <property type="entry name" value="TctC"/>
    <property type="match status" value="1"/>
</dbReference>
<comment type="similarity">
    <text evidence="1">Belongs to the UPF0065 (bug) family.</text>
</comment>
<organism evidence="3 4">
    <name type="scientific">Pigmentiphaga litoralis</name>
    <dbReference type="NCBI Taxonomy" id="516702"/>
    <lineage>
        <taxon>Bacteria</taxon>
        <taxon>Pseudomonadati</taxon>
        <taxon>Pseudomonadota</taxon>
        <taxon>Betaproteobacteria</taxon>
        <taxon>Burkholderiales</taxon>
        <taxon>Alcaligenaceae</taxon>
        <taxon>Pigmentiphaga</taxon>
    </lineage>
</organism>
<dbReference type="RefSeq" id="WP_179588053.1">
    <property type="nucleotide sequence ID" value="NZ_JACBYR010000001.1"/>
</dbReference>
<feature type="signal peptide" evidence="2">
    <location>
        <begin position="1"/>
        <end position="21"/>
    </location>
</feature>
<dbReference type="InterPro" id="IPR005064">
    <property type="entry name" value="BUG"/>
</dbReference>
<reference evidence="3 4" key="1">
    <citation type="submission" date="2020-07" db="EMBL/GenBank/DDBJ databases">
        <title>Genomic Encyclopedia of Type Strains, Phase IV (KMG-V): Genome sequencing to study the core and pangenomes of soil and plant-associated prokaryotes.</title>
        <authorList>
            <person name="Whitman W."/>
        </authorList>
    </citation>
    <scope>NUCLEOTIDE SEQUENCE [LARGE SCALE GENOMIC DNA]</scope>
    <source>
        <strain evidence="3 4">SAS40</strain>
    </source>
</reference>
<proteinExistence type="inferred from homology"/>
<dbReference type="InterPro" id="IPR042100">
    <property type="entry name" value="Bug_dom1"/>
</dbReference>
<comment type="caution">
    <text evidence="3">The sequence shown here is derived from an EMBL/GenBank/DDBJ whole genome shotgun (WGS) entry which is preliminary data.</text>
</comment>
<evidence type="ECO:0000313" key="4">
    <source>
        <dbReference type="Proteomes" id="UP000542125"/>
    </source>
</evidence>
<dbReference type="EMBL" id="JACBYR010000001">
    <property type="protein sequence ID" value="NYE84363.1"/>
    <property type="molecule type" value="Genomic_DNA"/>
</dbReference>
<dbReference type="CDD" id="cd13578">
    <property type="entry name" value="PBP2_Bug27"/>
    <property type="match status" value="1"/>
</dbReference>
<dbReference type="Gene3D" id="3.40.190.10">
    <property type="entry name" value="Periplasmic binding protein-like II"/>
    <property type="match status" value="1"/>
</dbReference>
<dbReference type="PIRSF" id="PIRSF017082">
    <property type="entry name" value="YflP"/>
    <property type="match status" value="1"/>
</dbReference>
<dbReference type="PANTHER" id="PTHR42928">
    <property type="entry name" value="TRICARBOXYLATE-BINDING PROTEIN"/>
    <property type="match status" value="1"/>
</dbReference>
<sequence>MKLSILAAGLLALATALPAAAQDYPARPIRLIAPFAAGSTVDILARALAIPLSQQLKQTVVVENRGGAGGNIGVDLVAKAPKDGYTIGIGTTGPMTVNPALYGDKMPFDTQKDLAMIGLIASSPNVLLVDPAIPVKTLPELVAYAKAHPGQLNFASSGIGSTNHLAGELFRSLAKVNIVHVPYKGNQDAVTDMLAHRVQMLFSGVPPVLGFIKAGQLRPIAIAGPSPSAALPGVPTVAQAGLPGAEVVAWYGLIAPAGTPPAIVDRLNRELTIALDKPDVRAQLAAAGADPSPGLPAAFDKLVASELVLWKRVIADANIKME</sequence>
<keyword evidence="4" id="KW-1185">Reference proteome</keyword>
<keyword evidence="3" id="KW-0675">Receptor</keyword>
<dbReference type="SUPFAM" id="SSF53850">
    <property type="entry name" value="Periplasmic binding protein-like II"/>
    <property type="match status" value="1"/>
</dbReference>
<gene>
    <name evidence="3" type="ORF">FHW18_003634</name>
</gene>
<dbReference type="Gene3D" id="3.40.190.150">
    <property type="entry name" value="Bordetella uptake gene, domain 1"/>
    <property type="match status" value="1"/>
</dbReference>
<evidence type="ECO:0000313" key="3">
    <source>
        <dbReference type="EMBL" id="NYE84363.1"/>
    </source>
</evidence>
<dbReference type="Proteomes" id="UP000542125">
    <property type="component" value="Unassembled WGS sequence"/>
</dbReference>
<accession>A0A7Y9IWM7</accession>
<evidence type="ECO:0000256" key="1">
    <source>
        <dbReference type="ARBA" id="ARBA00006987"/>
    </source>
</evidence>